<gene>
    <name evidence="1" type="ORF">DERYTH_LOCUS11438</name>
</gene>
<proteinExistence type="predicted"/>
<dbReference type="AlphaFoldDB" id="A0A9N9HBJ4"/>
<dbReference type="EMBL" id="CAJVPY010007061">
    <property type="protein sequence ID" value="CAG8674560.1"/>
    <property type="molecule type" value="Genomic_DNA"/>
</dbReference>
<evidence type="ECO:0000313" key="1">
    <source>
        <dbReference type="EMBL" id="CAG8674560.1"/>
    </source>
</evidence>
<comment type="caution">
    <text evidence="1">The sequence shown here is derived from an EMBL/GenBank/DDBJ whole genome shotgun (WGS) entry which is preliminary data.</text>
</comment>
<evidence type="ECO:0000313" key="2">
    <source>
        <dbReference type="Proteomes" id="UP000789405"/>
    </source>
</evidence>
<organism evidence="1 2">
    <name type="scientific">Dentiscutata erythropus</name>
    <dbReference type="NCBI Taxonomy" id="1348616"/>
    <lineage>
        <taxon>Eukaryota</taxon>
        <taxon>Fungi</taxon>
        <taxon>Fungi incertae sedis</taxon>
        <taxon>Mucoromycota</taxon>
        <taxon>Glomeromycotina</taxon>
        <taxon>Glomeromycetes</taxon>
        <taxon>Diversisporales</taxon>
        <taxon>Gigasporaceae</taxon>
        <taxon>Dentiscutata</taxon>
    </lineage>
</organism>
<accession>A0A9N9HBJ4</accession>
<dbReference type="Proteomes" id="UP000789405">
    <property type="component" value="Unassembled WGS sequence"/>
</dbReference>
<sequence>MVENENLTLNQSNICNATVKEEFIRSTISSQKTKVPEITISSFSHTMITISIEQEIQNNTPAQKQTASFIEAAEKN</sequence>
<reference evidence="1" key="1">
    <citation type="submission" date="2021-06" db="EMBL/GenBank/DDBJ databases">
        <authorList>
            <person name="Kallberg Y."/>
            <person name="Tangrot J."/>
            <person name="Rosling A."/>
        </authorList>
    </citation>
    <scope>NUCLEOTIDE SEQUENCE</scope>
    <source>
        <strain evidence="1">MA453B</strain>
    </source>
</reference>
<protein>
    <submittedName>
        <fullName evidence="1">7298_t:CDS:1</fullName>
    </submittedName>
</protein>
<name>A0A9N9HBJ4_9GLOM</name>
<keyword evidence="2" id="KW-1185">Reference proteome</keyword>